<evidence type="ECO:0000256" key="5">
    <source>
        <dbReference type="ARBA" id="ARBA00022989"/>
    </source>
</evidence>
<dbReference type="InterPro" id="IPR003838">
    <property type="entry name" value="ABC3_permease_C"/>
</dbReference>
<dbReference type="RefSeq" id="WP_254082574.1">
    <property type="nucleotide sequence ID" value="NZ_JAHESE010000001.1"/>
</dbReference>
<feature type="transmembrane region" description="Helical" evidence="7">
    <location>
        <begin position="322"/>
        <end position="354"/>
    </location>
</feature>
<evidence type="ECO:0000313" key="11">
    <source>
        <dbReference type="Proteomes" id="UP001319080"/>
    </source>
</evidence>
<evidence type="ECO:0000259" key="8">
    <source>
        <dbReference type="Pfam" id="PF02687"/>
    </source>
</evidence>
<proteinExistence type="inferred from homology"/>
<dbReference type="Pfam" id="PF02687">
    <property type="entry name" value="FtsX"/>
    <property type="match status" value="1"/>
</dbReference>
<dbReference type="InterPro" id="IPR025857">
    <property type="entry name" value="MacB_PCD"/>
</dbReference>
<evidence type="ECO:0000256" key="6">
    <source>
        <dbReference type="ARBA" id="ARBA00023136"/>
    </source>
</evidence>
<dbReference type="EMBL" id="JAHESE010000001">
    <property type="protein sequence ID" value="MBT1706995.1"/>
    <property type="molecule type" value="Genomic_DNA"/>
</dbReference>
<dbReference type="AlphaFoldDB" id="A0AAP2GT78"/>
<keyword evidence="11" id="KW-1185">Reference proteome</keyword>
<gene>
    <name evidence="10" type="ORF">KK062_02115</name>
</gene>
<keyword evidence="4 7" id="KW-0812">Transmembrane</keyword>
<dbReference type="InterPro" id="IPR051447">
    <property type="entry name" value="Lipoprotein-release_system"/>
</dbReference>
<name>A0AAP2GT78_9BACT</name>
<feature type="domain" description="ABC3 transporter permease C-terminal" evidence="8">
    <location>
        <begin position="279"/>
        <end position="401"/>
    </location>
</feature>
<sequence length="408" mass="45170">MNLPFFIARRYLLSKRKKNFINVISMLSMVGVAFITAALVIVLSVFNGLEDLLRSLNNSFDPEIKIEATQGKSFHATPAMLRKVAAVPGVKVVTEVIEDYAYVRYHDANQIVTLKGVSENFIEHGRIPAENITQGKLRLKERNIPYAMLGQGIANTLTVDASNTAFPIQVYYIKNVKGGTTDPSRMYARLNILPGGVFSIIQNIDESYMLVPLDFAQELLSYGDKRTSLEIKTVAGSDIQKVKLGLANVLGESFRVLNQEEQHKDLYSLLKFEKLFTFLAFSLLLGVGSINIFFSLMMLALDKKKDISILAAMGGNQYLIRNIFLAEGALIAFIGALSGLVIGGVICWLQQYFGMVSMGMETSITQGYPVKMDWTDFTATLAVMSVLTIIISYRPAILAARFGSPQQL</sequence>
<reference evidence="10 11" key="1">
    <citation type="submission" date="2021-05" db="EMBL/GenBank/DDBJ databases">
        <title>A Polyphasic approach of four new species of the genus Ohtaekwangia: Ohtaekwangia histidinii sp. nov., Ohtaekwangia cretensis sp. nov., Ohtaekwangia indiensis sp. nov., Ohtaekwangia reichenbachii sp. nov. from diverse environment.</title>
        <authorList>
            <person name="Octaviana S."/>
        </authorList>
    </citation>
    <scope>NUCLEOTIDE SEQUENCE [LARGE SCALE GENOMIC DNA]</scope>
    <source>
        <strain evidence="10 11">PWU5</strain>
    </source>
</reference>
<evidence type="ECO:0000259" key="9">
    <source>
        <dbReference type="Pfam" id="PF12704"/>
    </source>
</evidence>
<feature type="transmembrane region" description="Helical" evidence="7">
    <location>
        <begin position="374"/>
        <end position="393"/>
    </location>
</feature>
<accession>A0AAP2GT78</accession>
<evidence type="ECO:0000256" key="7">
    <source>
        <dbReference type="SAM" id="Phobius"/>
    </source>
</evidence>
<feature type="transmembrane region" description="Helical" evidence="7">
    <location>
        <begin position="20"/>
        <end position="46"/>
    </location>
</feature>
<keyword evidence="5 7" id="KW-1133">Transmembrane helix</keyword>
<dbReference type="GO" id="GO:0044874">
    <property type="term" value="P:lipoprotein localization to outer membrane"/>
    <property type="evidence" value="ECO:0007669"/>
    <property type="project" value="TreeGrafter"/>
</dbReference>
<comment type="caution">
    <text evidence="10">The sequence shown here is derived from an EMBL/GenBank/DDBJ whole genome shotgun (WGS) entry which is preliminary data.</text>
</comment>
<dbReference type="PANTHER" id="PTHR30489">
    <property type="entry name" value="LIPOPROTEIN-RELEASING SYSTEM TRANSMEMBRANE PROTEIN LOLE"/>
    <property type="match status" value="1"/>
</dbReference>
<dbReference type="Proteomes" id="UP001319080">
    <property type="component" value="Unassembled WGS sequence"/>
</dbReference>
<evidence type="ECO:0000256" key="2">
    <source>
        <dbReference type="ARBA" id="ARBA00005236"/>
    </source>
</evidence>
<evidence type="ECO:0000256" key="3">
    <source>
        <dbReference type="ARBA" id="ARBA00022475"/>
    </source>
</evidence>
<dbReference type="GO" id="GO:0098797">
    <property type="term" value="C:plasma membrane protein complex"/>
    <property type="evidence" value="ECO:0007669"/>
    <property type="project" value="TreeGrafter"/>
</dbReference>
<keyword evidence="6 7" id="KW-0472">Membrane</keyword>
<feature type="transmembrane region" description="Helical" evidence="7">
    <location>
        <begin position="275"/>
        <end position="301"/>
    </location>
</feature>
<keyword evidence="3" id="KW-1003">Cell membrane</keyword>
<protein>
    <submittedName>
        <fullName evidence="10">ABC transporter permease</fullName>
    </submittedName>
</protein>
<comment type="subcellular location">
    <subcellularLocation>
        <location evidence="1">Cell membrane</location>
        <topology evidence="1">Multi-pass membrane protein</topology>
    </subcellularLocation>
</comment>
<evidence type="ECO:0000256" key="4">
    <source>
        <dbReference type="ARBA" id="ARBA00022692"/>
    </source>
</evidence>
<evidence type="ECO:0000256" key="1">
    <source>
        <dbReference type="ARBA" id="ARBA00004651"/>
    </source>
</evidence>
<dbReference type="Pfam" id="PF12704">
    <property type="entry name" value="MacB_PCD"/>
    <property type="match status" value="1"/>
</dbReference>
<organism evidence="10 11">
    <name type="scientific">Dawidia cretensis</name>
    <dbReference type="NCBI Taxonomy" id="2782350"/>
    <lineage>
        <taxon>Bacteria</taxon>
        <taxon>Pseudomonadati</taxon>
        <taxon>Bacteroidota</taxon>
        <taxon>Cytophagia</taxon>
        <taxon>Cytophagales</taxon>
        <taxon>Chryseotaleaceae</taxon>
        <taxon>Dawidia</taxon>
    </lineage>
</organism>
<comment type="similarity">
    <text evidence="2">Belongs to the ABC-4 integral membrane protein family. LolC/E subfamily.</text>
</comment>
<feature type="domain" description="MacB-like periplasmic core" evidence="9">
    <location>
        <begin position="25"/>
        <end position="158"/>
    </location>
</feature>
<evidence type="ECO:0000313" key="10">
    <source>
        <dbReference type="EMBL" id="MBT1706995.1"/>
    </source>
</evidence>
<dbReference type="PANTHER" id="PTHR30489:SF0">
    <property type="entry name" value="LIPOPROTEIN-RELEASING SYSTEM TRANSMEMBRANE PROTEIN LOLE"/>
    <property type="match status" value="1"/>
</dbReference>